<gene>
    <name evidence="1" type="ORF">WNY58_00845</name>
</gene>
<sequence>MKVLYFVHDLYDAAVKKRVLMLQAGGADVVLVGFYRSSVAPTHIGSAKVIPLARTYDASFLHRLKSVFYSLLFSSHYMPYTYDADVIICRNLEMLLLGRKVKRKLKTIPLVYESLDIHRLLLGAGRLSNILRFVERWAVKKSNLLITSSPGFVDNYFKKINKLNKPILLLENKFFDTEMSVATTKSMKKRQQDKDSYVIGWFGAIRCRKSLALLSEITRKLKGKVRVVIRGRPAYTEFEDFLDSVEREPYIEFQGEYEFPNDLAEIYSEVDFCWAIDFFEEGGNSEWLLPNRIYEGGVFNSVPIFIKGTEVANKLERLNIGVGCHRDSPNLGLDLFFDAFDDTQYENLAKKSQQVPIACWRVDKPQCEKLVRFLDQLNIDDSDLLDGVYEL</sequence>
<keyword evidence="2" id="KW-1185">Reference proteome</keyword>
<keyword evidence="1" id="KW-0808">Transferase</keyword>
<reference evidence="1 2" key="1">
    <citation type="submission" date="2024-03" db="EMBL/GenBank/DDBJ databases">
        <title>Community enrichment and isolation of bacterial strains for fucoidan degradation.</title>
        <authorList>
            <person name="Sichert A."/>
        </authorList>
    </citation>
    <scope>NUCLEOTIDE SEQUENCE [LARGE SCALE GENOMIC DNA]</scope>
    <source>
        <strain evidence="1 2">AS76</strain>
    </source>
</reference>
<dbReference type="GO" id="GO:0016740">
    <property type="term" value="F:transferase activity"/>
    <property type="evidence" value="ECO:0007669"/>
    <property type="project" value="UniProtKB-KW"/>
</dbReference>
<accession>A0ABU9TMJ5</accession>
<dbReference type="Gene3D" id="3.40.50.2000">
    <property type="entry name" value="Glycogen Phosphorylase B"/>
    <property type="match status" value="2"/>
</dbReference>
<name>A0ABU9TMJ5_9GAMM</name>
<dbReference type="EMBL" id="JBBMRA010000001">
    <property type="protein sequence ID" value="MEM5534925.1"/>
    <property type="molecule type" value="Genomic_DNA"/>
</dbReference>
<dbReference type="RefSeq" id="WP_342853407.1">
    <property type="nucleotide sequence ID" value="NZ_JBBMRA010000001.1"/>
</dbReference>
<dbReference type="SUPFAM" id="SSF53756">
    <property type="entry name" value="UDP-Glycosyltransferase/glycogen phosphorylase"/>
    <property type="match status" value="1"/>
</dbReference>
<evidence type="ECO:0000313" key="1">
    <source>
        <dbReference type="EMBL" id="MEM5534925.1"/>
    </source>
</evidence>
<dbReference type="Proteomes" id="UP001449225">
    <property type="component" value="Unassembled WGS sequence"/>
</dbReference>
<protein>
    <submittedName>
        <fullName evidence="1">Glycosyl transferase family 1</fullName>
    </submittedName>
</protein>
<proteinExistence type="predicted"/>
<evidence type="ECO:0000313" key="2">
    <source>
        <dbReference type="Proteomes" id="UP001449225"/>
    </source>
</evidence>
<comment type="caution">
    <text evidence="1">The sequence shown here is derived from an EMBL/GenBank/DDBJ whole genome shotgun (WGS) entry which is preliminary data.</text>
</comment>
<organism evidence="1 2">
    <name type="scientific">Neptuniibacter pectenicola</name>
    <dbReference type="NCBI Taxonomy" id="1806669"/>
    <lineage>
        <taxon>Bacteria</taxon>
        <taxon>Pseudomonadati</taxon>
        <taxon>Pseudomonadota</taxon>
        <taxon>Gammaproteobacteria</taxon>
        <taxon>Oceanospirillales</taxon>
        <taxon>Oceanospirillaceae</taxon>
        <taxon>Neptuniibacter</taxon>
    </lineage>
</organism>